<dbReference type="InterPro" id="IPR032710">
    <property type="entry name" value="NTF2-like_dom_sf"/>
</dbReference>
<reference evidence="3 4" key="1">
    <citation type="submission" date="2019-04" db="EMBL/GenBank/DDBJ databases">
        <title>A novel phosphate-accumulating bacterium identified in bioreactor for phosphate removal from wastewater.</title>
        <authorList>
            <person name="Kotlyarov R.Y."/>
            <person name="Beletsky A.V."/>
            <person name="Kallistova A.Y."/>
            <person name="Dorofeev A.G."/>
            <person name="Nikolaev Y.Y."/>
            <person name="Pimenov N.V."/>
            <person name="Ravin N.V."/>
            <person name="Mardanov A.V."/>
        </authorList>
    </citation>
    <scope>NUCLEOTIDE SEQUENCE [LARGE SCALE GENOMIC DNA]</scope>
    <source>
        <strain evidence="3 4">Bin19</strain>
    </source>
</reference>
<dbReference type="Proteomes" id="UP000306324">
    <property type="component" value="Unassembled WGS sequence"/>
</dbReference>
<evidence type="ECO:0000259" key="2">
    <source>
        <dbReference type="Pfam" id="PF13474"/>
    </source>
</evidence>
<gene>
    <name evidence="3" type="ORF">ACCUM_0218</name>
</gene>
<dbReference type="OrthoDB" id="1633822at2"/>
<feature type="domain" description="SnoaL-like" evidence="2">
    <location>
        <begin position="34"/>
        <end position="154"/>
    </location>
</feature>
<protein>
    <recommendedName>
        <fullName evidence="2">SnoaL-like domain-containing protein</fullName>
    </recommendedName>
</protein>
<evidence type="ECO:0000313" key="4">
    <source>
        <dbReference type="Proteomes" id="UP000306324"/>
    </source>
</evidence>
<dbReference type="InterPro" id="IPR037401">
    <property type="entry name" value="SnoaL-like"/>
</dbReference>
<evidence type="ECO:0000313" key="3">
    <source>
        <dbReference type="EMBL" id="TMQ75996.1"/>
    </source>
</evidence>
<dbReference type="EMBL" id="SWAD01000067">
    <property type="protein sequence ID" value="TMQ75996.1"/>
    <property type="molecule type" value="Genomic_DNA"/>
</dbReference>
<comment type="caution">
    <text evidence="3">The sequence shown here is derived from an EMBL/GenBank/DDBJ whole genome shotgun (WGS) entry which is preliminary data.</text>
</comment>
<organism evidence="3 4">
    <name type="scientific">Candidatus Accumulibacter phosphatis</name>
    <dbReference type="NCBI Taxonomy" id="327160"/>
    <lineage>
        <taxon>Bacteria</taxon>
        <taxon>Pseudomonadati</taxon>
        <taxon>Pseudomonadota</taxon>
        <taxon>Betaproteobacteria</taxon>
        <taxon>Candidatus Accumulibacter</taxon>
    </lineage>
</organism>
<evidence type="ECO:0000256" key="1">
    <source>
        <dbReference type="SAM" id="SignalP"/>
    </source>
</evidence>
<feature type="signal peptide" evidence="1">
    <location>
        <begin position="1"/>
        <end position="23"/>
    </location>
</feature>
<dbReference type="Gene3D" id="3.10.450.50">
    <property type="match status" value="1"/>
</dbReference>
<sequence>MYAMRGFVLVTAVCGAVASPCLAESPKTVPLPGVQSLVERHNKAFDAQDLEGVMATYSSSPGAVLLGTGAGEAYLGGEGISAAYAQFFTKFKPNSISFSNQWISTGASGNIAWFAMTTTMKAPIDQETRERAFNMSGTLQKEKGQWRFVSMHFSRLGAE</sequence>
<keyword evidence="4" id="KW-1185">Reference proteome</keyword>
<name>A0A5S4EKZ8_9PROT</name>
<keyword evidence="1" id="KW-0732">Signal</keyword>
<dbReference type="Pfam" id="PF13474">
    <property type="entry name" value="SnoaL_3"/>
    <property type="match status" value="1"/>
</dbReference>
<dbReference type="SUPFAM" id="SSF54427">
    <property type="entry name" value="NTF2-like"/>
    <property type="match status" value="1"/>
</dbReference>
<dbReference type="RefSeq" id="WP_138678487.1">
    <property type="nucleotide sequence ID" value="NZ_SWAD01000067.1"/>
</dbReference>
<dbReference type="AlphaFoldDB" id="A0A5S4EKZ8"/>
<proteinExistence type="predicted"/>
<feature type="chain" id="PRO_5024440249" description="SnoaL-like domain-containing protein" evidence="1">
    <location>
        <begin position="24"/>
        <end position="159"/>
    </location>
</feature>
<accession>A0A5S4EKZ8</accession>